<evidence type="ECO:0000313" key="4">
    <source>
        <dbReference type="Proteomes" id="UP000516404"/>
    </source>
</evidence>
<evidence type="ECO:0000256" key="1">
    <source>
        <dbReference type="SAM" id="Coils"/>
    </source>
</evidence>
<gene>
    <name evidence="2" type="ORF">IDM49_11705</name>
    <name evidence="3" type="ORF">IDM49_11820</name>
</gene>
<geneLocation type="plasmid" evidence="2 4">
    <name>p1</name>
</geneLocation>
<feature type="coiled-coil region" evidence="1">
    <location>
        <begin position="58"/>
        <end position="85"/>
    </location>
</feature>
<dbReference type="Proteomes" id="UP000516404">
    <property type="component" value="Plasmid p1"/>
</dbReference>
<dbReference type="Proteomes" id="UP000516404">
    <property type="component" value="Plasmid p2"/>
</dbReference>
<dbReference type="EMBL" id="CP062961">
    <property type="protein sequence ID" value="QOW64770.1"/>
    <property type="molecule type" value="Genomic_DNA"/>
</dbReference>
<dbReference type="Gene3D" id="1.10.287.1060">
    <property type="entry name" value="ESAT-6-like"/>
    <property type="match status" value="1"/>
</dbReference>
<sequence>MARVLSSDEAKSAITRIQEIINGGLADQIQALDGQGQLLSDPNNWDGPLAEQFRGSTWPETKSALEKAKTELDELQQQLQKIAQDIFTAGGGA</sequence>
<keyword evidence="2" id="KW-0614">Plasmid</keyword>
<keyword evidence="1" id="KW-0175">Coiled coil</keyword>
<dbReference type="KEGG" id="rter:IDM49_11705"/>
<organism evidence="2 4">
    <name type="scientific">Rothia terrae</name>
    <dbReference type="NCBI Taxonomy" id="396015"/>
    <lineage>
        <taxon>Bacteria</taxon>
        <taxon>Bacillati</taxon>
        <taxon>Actinomycetota</taxon>
        <taxon>Actinomycetes</taxon>
        <taxon>Micrococcales</taxon>
        <taxon>Micrococcaceae</taxon>
        <taxon>Rothia</taxon>
    </lineage>
</organism>
<proteinExistence type="predicted"/>
<dbReference type="GeneID" id="96624922"/>
<protein>
    <submittedName>
        <fullName evidence="2">Pyrophosphorylase</fullName>
    </submittedName>
</protein>
<dbReference type="KEGG" id="rter:IDM49_11820"/>
<keyword evidence="4" id="KW-1185">Reference proteome</keyword>
<accession>A0A7S6WX22</accession>
<evidence type="ECO:0000313" key="3">
    <source>
        <dbReference type="EMBL" id="QOW64770.1"/>
    </source>
</evidence>
<dbReference type="RefSeq" id="WP_193836733.1">
    <property type="nucleotide sequence ID" value="NZ_CP062960.1"/>
</dbReference>
<geneLocation type="plasmid" evidence="3 4">
    <name>p2</name>
</geneLocation>
<name>A0A7S6WX22_9MICC</name>
<dbReference type="AlphaFoldDB" id="A0A7S6WX22"/>
<reference evidence="2 4" key="1">
    <citation type="submission" date="2020-09" db="EMBL/GenBank/DDBJ databases">
        <title>Investigation of environmental microbes.</title>
        <authorList>
            <person name="Ou Y."/>
            <person name="Kang Q."/>
        </authorList>
    </citation>
    <scope>NUCLEOTIDE SEQUENCE [LARGE SCALE GENOMIC DNA]</scope>
    <source>
        <strain evidence="2 4">KJZ-14</strain>
        <plasmid evidence="2 4">p1</plasmid>
        <plasmid evidence="3 4">p2</plasmid>
    </source>
</reference>
<evidence type="ECO:0000313" key="2">
    <source>
        <dbReference type="EMBL" id="QOW64679.1"/>
    </source>
</evidence>
<dbReference type="EMBL" id="CP062960">
    <property type="protein sequence ID" value="QOW64679.1"/>
    <property type="molecule type" value="Genomic_DNA"/>
</dbReference>